<feature type="region of interest" description="Disordered" evidence="1">
    <location>
        <begin position="284"/>
        <end position="350"/>
    </location>
</feature>
<feature type="compositionally biased region" description="Basic and acidic residues" evidence="1">
    <location>
        <begin position="433"/>
        <end position="450"/>
    </location>
</feature>
<sequence length="781" mass="87000">MLEDEWTGEPELPYVSEETLKAAAREAETRTIEIDGVPREIRTYGETAVILLDWNDPRILTFGEVHCNIVFDDGKFVLPMHIGEDYKEFTIDGETHRIKLGVPTQELMLDGRGYQCFYGGKPITVHLAGQPRTVYLDGKPPNVNIGPITNTEFVAGKVQLVIHAKKVVNLFLDAKPQRFNIDGKPFVMQFTDSLRAITINTVRFHVEFGGLPIGISVRGFRRFLRFTSLPPGVVPGKVHIRGMESDAQKKAGLPPPPPIPDKFLDGNRGSPSIVDLSRTIKYPMDKPPPIPVSIPEGVFGSRPGPTRPMGPNPPRPGMPVPPQLKLSGPPGLPPPPAPPQLPASLTQMPPPIPAPIATQAPPITPIPLPNVMVANMGQPVVSMAVPGAYMTTQLPATTFKPSPAKPLDLSALLENLTRTGLIEHKKPQAASKMRKDKDEAEKKKEEEEQREKFERIPFELMFTSENLRKRRAWTIEYVYRGMQCSSCGLRYPPEQTLQYSHHLDWHFRQNKKQQDSTKKANTRKFYFSVPDWLQYEEIEDMEERVPSMFEAEGMDDAMEAEDAEEPSVAVSSDTALGICPACHDTFSQFFHQETEEWRYHNAIQVEGINYHPACHQDLLKADEAEKEEKSEEKEESEDVEMKDADEEKKEEEEEKEKKEEGSDKSTKDKEDKEGETATVAAENGGTAEKGDAVAVNGEKEPATPPTTATPEDSTAASEVLLPVRIKEEPMDVEEVDADGNTCMPPPFAPVTVKQEIKQEPADEALDSHPDPSQEPNEVNIV</sequence>
<comment type="caution">
    <text evidence="2">The sequence shown here is derived from an EMBL/GenBank/DDBJ whole genome shotgun (WGS) entry which is preliminary data.</text>
</comment>
<keyword evidence="3" id="KW-1185">Reference proteome</keyword>
<feature type="region of interest" description="Disordered" evidence="1">
    <location>
        <begin position="756"/>
        <end position="781"/>
    </location>
</feature>
<dbReference type="GO" id="GO:0003729">
    <property type="term" value="F:mRNA binding"/>
    <property type="evidence" value="ECO:0007669"/>
    <property type="project" value="InterPro"/>
</dbReference>
<feature type="compositionally biased region" description="Basic and acidic residues" evidence="1">
    <location>
        <begin position="756"/>
        <end position="771"/>
    </location>
</feature>
<feature type="region of interest" description="Disordered" evidence="1">
    <location>
        <begin position="623"/>
        <end position="718"/>
    </location>
</feature>
<feature type="region of interest" description="Disordered" evidence="1">
    <location>
        <begin position="423"/>
        <end position="450"/>
    </location>
</feature>
<name>A0A8J4XNK8_CHIOP</name>
<dbReference type="Proteomes" id="UP000770661">
    <property type="component" value="Unassembled WGS sequence"/>
</dbReference>
<feature type="compositionally biased region" description="Pro residues" evidence="1">
    <location>
        <begin position="305"/>
        <end position="322"/>
    </location>
</feature>
<reference evidence="2" key="1">
    <citation type="submission" date="2020-07" db="EMBL/GenBank/DDBJ databases">
        <title>The High-quality genome of the commercially important snow crab, Chionoecetes opilio.</title>
        <authorList>
            <person name="Jeong J.-H."/>
            <person name="Ryu S."/>
        </authorList>
    </citation>
    <scope>NUCLEOTIDE SEQUENCE</scope>
    <source>
        <strain evidence="2">MADBK_172401_WGS</strain>
        <tissue evidence="2">Digestive gland</tissue>
    </source>
</reference>
<dbReference type="GO" id="GO:0006369">
    <property type="term" value="P:termination of RNA polymerase II transcription"/>
    <property type="evidence" value="ECO:0007669"/>
    <property type="project" value="InterPro"/>
</dbReference>
<dbReference type="AlphaFoldDB" id="A0A8J4XNK8"/>
<proteinExistence type="predicted"/>
<evidence type="ECO:0000313" key="3">
    <source>
        <dbReference type="Proteomes" id="UP000770661"/>
    </source>
</evidence>
<accession>A0A8J4XNK8</accession>
<feature type="compositionally biased region" description="Basic and acidic residues" evidence="1">
    <location>
        <begin position="623"/>
        <end position="632"/>
    </location>
</feature>
<evidence type="ECO:0000256" key="1">
    <source>
        <dbReference type="SAM" id="MobiDB-lite"/>
    </source>
</evidence>
<dbReference type="GO" id="GO:0005737">
    <property type="term" value="C:cytoplasm"/>
    <property type="evidence" value="ECO:0007669"/>
    <property type="project" value="TreeGrafter"/>
</dbReference>
<feature type="region of interest" description="Disordered" evidence="1">
    <location>
        <begin position="246"/>
        <end position="270"/>
    </location>
</feature>
<dbReference type="OrthoDB" id="343582at2759"/>
<gene>
    <name evidence="2" type="primary">PCF11_0</name>
    <name evidence="2" type="ORF">GWK47_024311</name>
</gene>
<dbReference type="GO" id="GO:0031124">
    <property type="term" value="P:mRNA 3'-end processing"/>
    <property type="evidence" value="ECO:0007669"/>
    <property type="project" value="InterPro"/>
</dbReference>
<organism evidence="2 3">
    <name type="scientific">Chionoecetes opilio</name>
    <name type="common">Atlantic snow crab</name>
    <name type="synonym">Cancer opilio</name>
    <dbReference type="NCBI Taxonomy" id="41210"/>
    <lineage>
        <taxon>Eukaryota</taxon>
        <taxon>Metazoa</taxon>
        <taxon>Ecdysozoa</taxon>
        <taxon>Arthropoda</taxon>
        <taxon>Crustacea</taxon>
        <taxon>Multicrustacea</taxon>
        <taxon>Malacostraca</taxon>
        <taxon>Eumalacostraca</taxon>
        <taxon>Eucarida</taxon>
        <taxon>Decapoda</taxon>
        <taxon>Pleocyemata</taxon>
        <taxon>Brachyura</taxon>
        <taxon>Eubrachyura</taxon>
        <taxon>Majoidea</taxon>
        <taxon>Majidae</taxon>
        <taxon>Chionoecetes</taxon>
    </lineage>
</organism>
<dbReference type="PANTHER" id="PTHR15921">
    <property type="entry name" value="PRE-MRNA CLEAVAGE COMPLEX II"/>
    <property type="match status" value="1"/>
</dbReference>
<dbReference type="GO" id="GO:0005849">
    <property type="term" value="C:mRNA cleavage factor complex"/>
    <property type="evidence" value="ECO:0007669"/>
    <property type="project" value="TreeGrafter"/>
</dbReference>
<evidence type="ECO:0000313" key="2">
    <source>
        <dbReference type="EMBL" id="KAG0706572.1"/>
    </source>
</evidence>
<dbReference type="InterPro" id="IPR045154">
    <property type="entry name" value="PCF11-like"/>
</dbReference>
<dbReference type="EMBL" id="JACEEZ010024922">
    <property type="protein sequence ID" value="KAG0706572.1"/>
    <property type="molecule type" value="Genomic_DNA"/>
</dbReference>
<dbReference type="GO" id="GO:0000993">
    <property type="term" value="F:RNA polymerase II complex binding"/>
    <property type="evidence" value="ECO:0007669"/>
    <property type="project" value="InterPro"/>
</dbReference>
<feature type="compositionally biased region" description="Low complexity" evidence="1">
    <location>
        <begin position="705"/>
        <end position="718"/>
    </location>
</feature>
<dbReference type="PANTHER" id="PTHR15921:SF3">
    <property type="entry name" value="PRE-MRNA CLEAVAGE COMPLEX 2 PROTEIN PCF11"/>
    <property type="match status" value="1"/>
</dbReference>
<protein>
    <submittedName>
        <fullName evidence="2">Pre-mRNA cleavage complex 2 protein Pcf11</fullName>
    </submittedName>
</protein>
<feature type="compositionally biased region" description="Pro residues" evidence="1">
    <location>
        <begin position="330"/>
        <end position="341"/>
    </location>
</feature>
<feature type="compositionally biased region" description="Basic and acidic residues" evidence="1">
    <location>
        <begin position="655"/>
        <end position="675"/>
    </location>
</feature>